<keyword evidence="4" id="KW-1185">Reference proteome</keyword>
<protein>
    <submittedName>
        <fullName evidence="3">Uncharacterized protein</fullName>
    </submittedName>
</protein>
<accession>A0A964E2N1</accession>
<feature type="region of interest" description="Disordered" evidence="1">
    <location>
        <begin position="1"/>
        <end position="20"/>
    </location>
</feature>
<feature type="compositionally biased region" description="Pro residues" evidence="1">
    <location>
        <begin position="195"/>
        <end position="206"/>
    </location>
</feature>
<dbReference type="RefSeq" id="WP_227306414.1">
    <property type="nucleotide sequence ID" value="NZ_JAESVA010000002.1"/>
</dbReference>
<feature type="compositionally biased region" description="Pro residues" evidence="1">
    <location>
        <begin position="135"/>
        <end position="156"/>
    </location>
</feature>
<feature type="compositionally biased region" description="Basic and acidic residues" evidence="1">
    <location>
        <begin position="382"/>
        <end position="394"/>
    </location>
</feature>
<sequence>MPASSPPNPPTPPDSDRSSSVQWLMTTTAADLQDPPASVAPTAPVMPKRRPGRTIYRAGIAALVVVAIGEVVLWAKPGLRADLFGSASKTGGQSHPGAAEPAIVKPKPVLAEPATPAPKILLVGPKAPPKTEVAPPKPVPPPVIVTPPPPPPPPAKPIVQPQAEATPKPDTMPKPDATTKPDTSAKPVAKTSALPPLPVAAPPPAQVPFFDTTTTTTTTTVKPPPAAPSEPAQPQAELAAPKTSAAPKPEAPASATTVAPAPAPLAEAKPVSVVVALVKPAPPPPAAPAAQPAPLKTVAAAAPQVVPASAAVDLHFNVRLSFTADEQQKATAFVDRLRREGFTVTTVVIAPNPNRWPGVAFFFDSDVDKAALIARQLSEATGRTEHARLSDRHPYPQAGTVEVSLLDHAKPKPEKAEKRSHSHHSS</sequence>
<keyword evidence="2" id="KW-1133">Transmembrane helix</keyword>
<feature type="compositionally biased region" description="Basic and acidic residues" evidence="1">
    <location>
        <begin position="405"/>
        <end position="419"/>
    </location>
</feature>
<keyword evidence="2" id="KW-0812">Transmembrane</keyword>
<organism evidence="3 4">
    <name type="scientific">Acidisoma cellulosilyticum</name>
    <dbReference type="NCBI Taxonomy" id="2802395"/>
    <lineage>
        <taxon>Bacteria</taxon>
        <taxon>Pseudomonadati</taxon>
        <taxon>Pseudomonadota</taxon>
        <taxon>Alphaproteobacteria</taxon>
        <taxon>Acetobacterales</taxon>
        <taxon>Acidocellaceae</taxon>
        <taxon>Acidisoma</taxon>
    </lineage>
</organism>
<dbReference type="EMBL" id="JAESVA010000002">
    <property type="protein sequence ID" value="MCB8879795.1"/>
    <property type="molecule type" value="Genomic_DNA"/>
</dbReference>
<evidence type="ECO:0000256" key="1">
    <source>
        <dbReference type="SAM" id="MobiDB-lite"/>
    </source>
</evidence>
<name>A0A964E2N1_9PROT</name>
<dbReference type="Proteomes" id="UP000721844">
    <property type="component" value="Unassembled WGS sequence"/>
</dbReference>
<comment type="caution">
    <text evidence="3">The sequence shown here is derived from an EMBL/GenBank/DDBJ whole genome shotgun (WGS) entry which is preliminary data.</text>
</comment>
<dbReference type="AlphaFoldDB" id="A0A964E2N1"/>
<evidence type="ECO:0000313" key="3">
    <source>
        <dbReference type="EMBL" id="MCB8879795.1"/>
    </source>
</evidence>
<gene>
    <name evidence="3" type="ORF">ACELLULO517_06080</name>
</gene>
<feature type="compositionally biased region" description="Low complexity" evidence="1">
    <location>
        <begin position="229"/>
        <end position="258"/>
    </location>
</feature>
<feature type="transmembrane region" description="Helical" evidence="2">
    <location>
        <begin position="55"/>
        <end position="75"/>
    </location>
</feature>
<feature type="compositionally biased region" description="Pro residues" evidence="1">
    <location>
        <begin position="1"/>
        <end position="13"/>
    </location>
</feature>
<feature type="region of interest" description="Disordered" evidence="1">
    <location>
        <begin position="128"/>
        <end position="258"/>
    </location>
</feature>
<reference evidence="3 4" key="1">
    <citation type="journal article" date="2021" name="Microorganisms">
        <title>Acidisoma silvae sp. nov. and Acidisomacellulosilytica sp. nov., Two Acidophilic Bacteria Isolated from Decaying Wood, Hydrolyzing Cellulose and Producing Poly-3-hydroxybutyrate.</title>
        <authorList>
            <person name="Mieszkin S."/>
            <person name="Pouder E."/>
            <person name="Uroz S."/>
            <person name="Simon-Colin C."/>
            <person name="Alain K."/>
        </authorList>
    </citation>
    <scope>NUCLEOTIDE SEQUENCE [LARGE SCALE GENOMIC DNA]</scope>
    <source>
        <strain evidence="3 4">HW T5.17</strain>
    </source>
</reference>
<proteinExistence type="predicted"/>
<keyword evidence="2" id="KW-0472">Membrane</keyword>
<feature type="region of interest" description="Disordered" evidence="1">
    <location>
        <begin position="382"/>
        <end position="426"/>
    </location>
</feature>
<evidence type="ECO:0000313" key="4">
    <source>
        <dbReference type="Proteomes" id="UP000721844"/>
    </source>
</evidence>
<evidence type="ECO:0000256" key="2">
    <source>
        <dbReference type="SAM" id="Phobius"/>
    </source>
</evidence>